<gene>
    <name evidence="2" type="ORF">K8344_09845</name>
</gene>
<protein>
    <recommendedName>
        <fullName evidence="4">Peptidylprolyl isomerase</fullName>
    </recommendedName>
</protein>
<evidence type="ECO:0008006" key="4">
    <source>
        <dbReference type="Google" id="ProtNLM"/>
    </source>
</evidence>
<accession>A0A9X1QZA3</accession>
<sequence>MKNLFTIIAFAATMLFGIQNISAQSLSVDKNRPEVIAKAETAELTETLNLNGEQSRTIFRALVAKEINYQKHIEGKDATDANVIANKKKFDSSLDDIMKKTLTEEQYAKWNKNK</sequence>
<proteinExistence type="predicted"/>
<name>A0A9X1QZA3_9FLAO</name>
<keyword evidence="1" id="KW-0732">Signal</keyword>
<dbReference type="RefSeq" id="WP_139855943.1">
    <property type="nucleotide sequence ID" value="NZ_JAIRBB010000008.1"/>
</dbReference>
<feature type="chain" id="PRO_5040785426" description="Peptidylprolyl isomerase" evidence="1">
    <location>
        <begin position="24"/>
        <end position="114"/>
    </location>
</feature>
<organism evidence="2 3">
    <name type="scientific">Aequorivita xiaoshiensis</name>
    <dbReference type="NCBI Taxonomy" id="2874476"/>
    <lineage>
        <taxon>Bacteria</taxon>
        <taxon>Pseudomonadati</taxon>
        <taxon>Bacteroidota</taxon>
        <taxon>Flavobacteriia</taxon>
        <taxon>Flavobacteriales</taxon>
        <taxon>Flavobacteriaceae</taxon>
        <taxon>Aequorivita</taxon>
    </lineage>
</organism>
<reference evidence="2" key="1">
    <citation type="submission" date="2021-09" db="EMBL/GenBank/DDBJ databases">
        <title>Genome of Aequorivita sp. strain F64183.</title>
        <authorList>
            <person name="Wang Y."/>
        </authorList>
    </citation>
    <scope>NUCLEOTIDE SEQUENCE</scope>
    <source>
        <strain evidence="2">F64183</strain>
    </source>
</reference>
<feature type="signal peptide" evidence="1">
    <location>
        <begin position="1"/>
        <end position="23"/>
    </location>
</feature>
<evidence type="ECO:0000313" key="3">
    <source>
        <dbReference type="Proteomes" id="UP001139462"/>
    </source>
</evidence>
<dbReference type="Proteomes" id="UP001139462">
    <property type="component" value="Unassembled WGS sequence"/>
</dbReference>
<dbReference type="EMBL" id="JAIRBB010000008">
    <property type="protein sequence ID" value="MCG2431421.1"/>
    <property type="molecule type" value="Genomic_DNA"/>
</dbReference>
<comment type="caution">
    <text evidence="2">The sequence shown here is derived from an EMBL/GenBank/DDBJ whole genome shotgun (WGS) entry which is preliminary data.</text>
</comment>
<evidence type="ECO:0000256" key="1">
    <source>
        <dbReference type="SAM" id="SignalP"/>
    </source>
</evidence>
<keyword evidence="3" id="KW-1185">Reference proteome</keyword>
<evidence type="ECO:0000313" key="2">
    <source>
        <dbReference type="EMBL" id="MCG2431421.1"/>
    </source>
</evidence>
<dbReference type="AlphaFoldDB" id="A0A9X1QZA3"/>